<reference evidence="1" key="1">
    <citation type="submission" date="2021-01" db="EMBL/GenBank/DDBJ databases">
        <authorList>
            <consortium name="Genoscope - CEA"/>
            <person name="William W."/>
        </authorList>
    </citation>
    <scope>NUCLEOTIDE SEQUENCE</scope>
</reference>
<accession>A0A8S1WRT4</accession>
<sequence>MEKKVIIENTQHPEFGEISKLSGIGIRIGEISGALIEDDYFELTEQEQSDYFHKKGVFNNFDDIYFSLGEFEAIHIDNSLIENYNAENDLKDVPLIEITIMNSQLSDQMLKDLLQSINVQYLYTLNLSNNQLGLCDLKEFEEIIDILNKKGAKNVKLTLKGNPIIQKYQEERGSLPTIESWPYTCIAQLIWS</sequence>
<evidence type="ECO:0000313" key="1">
    <source>
        <dbReference type="EMBL" id="CAD8188446.1"/>
    </source>
</evidence>
<dbReference type="EMBL" id="CAJJDP010000091">
    <property type="protein sequence ID" value="CAD8188446.1"/>
    <property type="molecule type" value="Genomic_DNA"/>
</dbReference>
<dbReference type="AlphaFoldDB" id="A0A8S1WRT4"/>
<comment type="caution">
    <text evidence="1">The sequence shown here is derived from an EMBL/GenBank/DDBJ whole genome shotgun (WGS) entry which is preliminary data.</text>
</comment>
<dbReference type="Proteomes" id="UP000683925">
    <property type="component" value="Unassembled WGS sequence"/>
</dbReference>
<keyword evidence="2" id="KW-1185">Reference proteome</keyword>
<evidence type="ECO:0000313" key="2">
    <source>
        <dbReference type="Proteomes" id="UP000683925"/>
    </source>
</evidence>
<organism evidence="1 2">
    <name type="scientific">Paramecium octaurelia</name>
    <dbReference type="NCBI Taxonomy" id="43137"/>
    <lineage>
        <taxon>Eukaryota</taxon>
        <taxon>Sar</taxon>
        <taxon>Alveolata</taxon>
        <taxon>Ciliophora</taxon>
        <taxon>Intramacronucleata</taxon>
        <taxon>Oligohymenophorea</taxon>
        <taxon>Peniculida</taxon>
        <taxon>Parameciidae</taxon>
        <taxon>Paramecium</taxon>
    </lineage>
</organism>
<dbReference type="OrthoDB" id="293891at2759"/>
<gene>
    <name evidence="1" type="ORF">POCTA_138.1.T0920213</name>
</gene>
<proteinExistence type="predicted"/>
<name>A0A8S1WRT4_PAROT</name>
<protein>
    <submittedName>
        <fullName evidence="1">Uncharacterized protein</fullName>
    </submittedName>
</protein>
<dbReference type="OMA" id="EQSDYFH"/>